<dbReference type="GO" id="GO:0003700">
    <property type="term" value="F:DNA-binding transcription factor activity"/>
    <property type="evidence" value="ECO:0007669"/>
    <property type="project" value="TreeGrafter"/>
</dbReference>
<keyword evidence="7" id="KW-1185">Reference proteome</keyword>
<dbReference type="EMBL" id="SDPU01000035">
    <property type="protein sequence ID" value="RYU09519.1"/>
    <property type="molecule type" value="Genomic_DNA"/>
</dbReference>
<dbReference type="SMART" id="SM00419">
    <property type="entry name" value="HTH_CRP"/>
    <property type="match status" value="1"/>
</dbReference>
<evidence type="ECO:0000259" key="5">
    <source>
        <dbReference type="PROSITE" id="PS51078"/>
    </source>
</evidence>
<dbReference type="InterPro" id="IPR036388">
    <property type="entry name" value="WH-like_DNA-bd_sf"/>
</dbReference>
<dbReference type="InterPro" id="IPR050707">
    <property type="entry name" value="HTH_MetabolicPath_Reg"/>
</dbReference>
<keyword evidence="2" id="KW-0238">DNA-binding</keyword>
<organism evidence="6 7">
    <name type="scientific">Nocardioides iriomotensis</name>
    <dbReference type="NCBI Taxonomy" id="715784"/>
    <lineage>
        <taxon>Bacteria</taxon>
        <taxon>Bacillati</taxon>
        <taxon>Actinomycetota</taxon>
        <taxon>Actinomycetes</taxon>
        <taxon>Propionibacteriales</taxon>
        <taxon>Nocardioidaceae</taxon>
        <taxon>Nocardioides</taxon>
    </lineage>
</organism>
<dbReference type="GO" id="GO:0045893">
    <property type="term" value="P:positive regulation of DNA-templated transcription"/>
    <property type="evidence" value="ECO:0007669"/>
    <property type="project" value="InterPro"/>
</dbReference>
<dbReference type="PANTHER" id="PTHR30136:SF34">
    <property type="entry name" value="TRANSCRIPTIONAL REGULATOR"/>
    <property type="match status" value="1"/>
</dbReference>
<dbReference type="InterPro" id="IPR012318">
    <property type="entry name" value="HTH_CRP"/>
</dbReference>
<dbReference type="InterPro" id="IPR014757">
    <property type="entry name" value="Tscrpt_reg_IclR_C"/>
</dbReference>
<dbReference type="InterPro" id="IPR029016">
    <property type="entry name" value="GAF-like_dom_sf"/>
</dbReference>
<evidence type="ECO:0000256" key="1">
    <source>
        <dbReference type="ARBA" id="ARBA00023015"/>
    </source>
</evidence>
<dbReference type="GO" id="GO:0045892">
    <property type="term" value="P:negative regulation of DNA-templated transcription"/>
    <property type="evidence" value="ECO:0007669"/>
    <property type="project" value="TreeGrafter"/>
</dbReference>
<name>A0A4Q5IX92_9ACTN</name>
<dbReference type="PROSITE" id="PS51077">
    <property type="entry name" value="HTH_ICLR"/>
    <property type="match status" value="1"/>
</dbReference>
<gene>
    <name evidence="6" type="ORF">ETU37_20955</name>
</gene>
<feature type="domain" description="HTH iclR-type" evidence="4">
    <location>
        <begin position="14"/>
        <end position="74"/>
    </location>
</feature>
<comment type="caution">
    <text evidence="6">The sequence shown here is derived from an EMBL/GenBank/DDBJ whole genome shotgun (WGS) entry which is preliminary data.</text>
</comment>
<dbReference type="RefSeq" id="WP_129989284.1">
    <property type="nucleotide sequence ID" value="NZ_SDPU01000035.1"/>
</dbReference>
<dbReference type="OrthoDB" id="9807558at2"/>
<proteinExistence type="predicted"/>
<feature type="domain" description="IclR-ED" evidence="5">
    <location>
        <begin position="75"/>
        <end position="258"/>
    </location>
</feature>
<dbReference type="InterPro" id="IPR036390">
    <property type="entry name" value="WH_DNA-bd_sf"/>
</dbReference>
<evidence type="ECO:0000256" key="3">
    <source>
        <dbReference type="ARBA" id="ARBA00023163"/>
    </source>
</evidence>
<protein>
    <submittedName>
        <fullName evidence="6">IclR family transcriptional regulator</fullName>
    </submittedName>
</protein>
<dbReference type="InterPro" id="IPR012794">
    <property type="entry name" value="PcaR_PcaU"/>
</dbReference>
<keyword evidence="1" id="KW-0805">Transcription regulation</keyword>
<dbReference type="PANTHER" id="PTHR30136">
    <property type="entry name" value="HELIX-TURN-HELIX TRANSCRIPTIONAL REGULATOR, ICLR FAMILY"/>
    <property type="match status" value="1"/>
</dbReference>
<evidence type="ECO:0000256" key="2">
    <source>
        <dbReference type="ARBA" id="ARBA00023125"/>
    </source>
</evidence>
<keyword evidence="3" id="KW-0804">Transcription</keyword>
<dbReference type="NCBIfam" id="TIGR02431">
    <property type="entry name" value="pcaR_pcaU"/>
    <property type="match status" value="1"/>
</dbReference>
<dbReference type="Gene3D" id="3.30.450.40">
    <property type="match status" value="1"/>
</dbReference>
<evidence type="ECO:0000313" key="6">
    <source>
        <dbReference type="EMBL" id="RYU09519.1"/>
    </source>
</evidence>
<dbReference type="GO" id="GO:0003677">
    <property type="term" value="F:DNA binding"/>
    <property type="evidence" value="ECO:0007669"/>
    <property type="project" value="UniProtKB-KW"/>
</dbReference>
<dbReference type="Proteomes" id="UP000291189">
    <property type="component" value="Unassembled WGS sequence"/>
</dbReference>
<reference evidence="6 7" key="1">
    <citation type="submission" date="2019-01" db="EMBL/GenBank/DDBJ databases">
        <title>Nocardioides guangzhouensis sp. nov., an actinobacterium isolated from soil.</title>
        <authorList>
            <person name="Fu Y."/>
            <person name="Cai Y."/>
            <person name="Lin Z."/>
            <person name="Chen P."/>
        </authorList>
    </citation>
    <scope>NUCLEOTIDE SEQUENCE [LARGE SCALE GENOMIC DNA]</scope>
    <source>
        <strain evidence="6 7">NBRC 105384</strain>
    </source>
</reference>
<dbReference type="SUPFAM" id="SSF46785">
    <property type="entry name" value="Winged helix' DNA-binding domain"/>
    <property type="match status" value="1"/>
</dbReference>
<dbReference type="Pfam" id="PF01614">
    <property type="entry name" value="IclR_C"/>
    <property type="match status" value="1"/>
</dbReference>
<dbReference type="SMART" id="SM00346">
    <property type="entry name" value="HTH_ICLR"/>
    <property type="match status" value="1"/>
</dbReference>
<dbReference type="Gene3D" id="1.10.10.10">
    <property type="entry name" value="Winged helix-like DNA-binding domain superfamily/Winged helix DNA-binding domain"/>
    <property type="match status" value="1"/>
</dbReference>
<evidence type="ECO:0000313" key="7">
    <source>
        <dbReference type="Proteomes" id="UP000291189"/>
    </source>
</evidence>
<dbReference type="PROSITE" id="PS51078">
    <property type="entry name" value="ICLR_ED"/>
    <property type="match status" value="1"/>
</dbReference>
<dbReference type="GO" id="GO:0046278">
    <property type="term" value="P:3,4-dihydroxybenzoate metabolic process"/>
    <property type="evidence" value="ECO:0007669"/>
    <property type="project" value="InterPro"/>
</dbReference>
<dbReference type="AlphaFoldDB" id="A0A4Q5IX92"/>
<dbReference type="Pfam" id="PF09339">
    <property type="entry name" value="HTH_IclR"/>
    <property type="match status" value="1"/>
</dbReference>
<accession>A0A4Q5IX92</accession>
<dbReference type="InterPro" id="IPR005471">
    <property type="entry name" value="Tscrpt_reg_IclR_N"/>
</dbReference>
<evidence type="ECO:0000259" key="4">
    <source>
        <dbReference type="PROSITE" id="PS51077"/>
    </source>
</evidence>
<dbReference type="SUPFAM" id="SSF55781">
    <property type="entry name" value="GAF domain-like"/>
    <property type="match status" value="1"/>
</dbReference>
<sequence length="275" mass="29623">MSEADGTVSDRDFIQSIERGFAVLLAFDRDLPDPTLAELAAATGLSRPAVRRILLTLQQLGYVAAHGRRWRLTPRVLTIGQHYAATHGVAEVAQPHLLRLTELTHESASLSQLDGTDVVYVARVHVRRVMSLNVDVGSRLPVHPTSMGRVLVAWADPGVVERVIAAGLEQLTPTTVTDPVAFRDALHAVRQDGFAVVDGELEPGFLSAAAPVRDPSGEVVAALAYSTSRGRTEPQTVLDEVVPHLVEVADAISRDLAQVSAGRRAVDPRARDGFF</sequence>